<keyword evidence="3 6" id="KW-1133">Transmembrane helix</keyword>
<feature type="transmembrane region" description="Helical" evidence="6">
    <location>
        <begin position="112"/>
        <end position="131"/>
    </location>
</feature>
<keyword evidence="9" id="KW-1185">Reference proteome</keyword>
<dbReference type="Proteomes" id="UP001172083">
    <property type="component" value="Unassembled WGS sequence"/>
</dbReference>
<dbReference type="InterPro" id="IPR035952">
    <property type="entry name" value="Rhomboid-like_sf"/>
</dbReference>
<keyword evidence="2 6" id="KW-0812">Transmembrane</keyword>
<name>A0ABT8L7V4_9BACT</name>
<protein>
    <submittedName>
        <fullName evidence="8">Rhomboid family intramembrane serine protease</fullName>
        <ecNumber evidence="8">3.4.21.105</ecNumber>
    </submittedName>
</protein>
<gene>
    <name evidence="8" type="ORF">QQ020_17305</name>
</gene>
<comment type="caution">
    <text evidence="8">The sequence shown here is derived from an EMBL/GenBank/DDBJ whole genome shotgun (WGS) entry which is preliminary data.</text>
</comment>
<dbReference type="GO" id="GO:0008233">
    <property type="term" value="F:peptidase activity"/>
    <property type="evidence" value="ECO:0007669"/>
    <property type="project" value="UniProtKB-KW"/>
</dbReference>
<evidence type="ECO:0000256" key="1">
    <source>
        <dbReference type="ARBA" id="ARBA00004141"/>
    </source>
</evidence>
<feature type="transmembrane region" description="Helical" evidence="6">
    <location>
        <begin position="138"/>
        <end position="156"/>
    </location>
</feature>
<evidence type="ECO:0000259" key="7">
    <source>
        <dbReference type="Pfam" id="PF01694"/>
    </source>
</evidence>
<dbReference type="EC" id="3.4.21.105" evidence="8"/>
<organism evidence="8 9">
    <name type="scientific">Agaribacillus aureus</name>
    <dbReference type="NCBI Taxonomy" id="3051825"/>
    <lineage>
        <taxon>Bacteria</taxon>
        <taxon>Pseudomonadati</taxon>
        <taxon>Bacteroidota</taxon>
        <taxon>Cytophagia</taxon>
        <taxon>Cytophagales</taxon>
        <taxon>Splendidivirgaceae</taxon>
        <taxon>Agaribacillus</taxon>
    </lineage>
</organism>
<sequence>MKSDLVKFKDSVFYSLAFIALLWIVKAIEFSVSGDFGDYGILPRKISGAIGIITGPLIHGDFNHLFSNTIPLLILGIGVIYFYNKIAFEVIALIYLMTGVWVWIAAREAYHIGASGIVYGMVSFLFFSGVFRKDPKSIAVSLVVTFLLGGMVYGIFPTNENISWESHLLGSLAGVFCAFYFRSVQTFDHNKGKAELVVESVRDKELKHTLNSDLSDKDISFQYDFVPSKATNNSKEEKTATNTKPDQDKKYVNTYKL</sequence>
<evidence type="ECO:0000256" key="4">
    <source>
        <dbReference type="ARBA" id="ARBA00023136"/>
    </source>
</evidence>
<feature type="transmembrane region" description="Helical" evidence="6">
    <location>
        <begin position="65"/>
        <end position="83"/>
    </location>
</feature>
<proteinExistence type="predicted"/>
<comment type="subcellular location">
    <subcellularLocation>
        <location evidence="1">Membrane</location>
        <topology evidence="1">Multi-pass membrane protein</topology>
    </subcellularLocation>
</comment>
<dbReference type="InterPro" id="IPR022764">
    <property type="entry name" value="Peptidase_S54_rhomboid_dom"/>
</dbReference>
<dbReference type="Gene3D" id="1.20.1540.10">
    <property type="entry name" value="Rhomboid-like"/>
    <property type="match status" value="1"/>
</dbReference>
<dbReference type="GO" id="GO:0006508">
    <property type="term" value="P:proteolysis"/>
    <property type="evidence" value="ECO:0007669"/>
    <property type="project" value="UniProtKB-KW"/>
</dbReference>
<feature type="transmembrane region" description="Helical" evidence="6">
    <location>
        <begin position="90"/>
        <end position="106"/>
    </location>
</feature>
<evidence type="ECO:0000256" key="6">
    <source>
        <dbReference type="SAM" id="Phobius"/>
    </source>
</evidence>
<dbReference type="EMBL" id="JAUJEB010000004">
    <property type="protein sequence ID" value="MDN5213835.1"/>
    <property type="molecule type" value="Genomic_DNA"/>
</dbReference>
<evidence type="ECO:0000256" key="3">
    <source>
        <dbReference type="ARBA" id="ARBA00022989"/>
    </source>
</evidence>
<feature type="domain" description="Peptidase S54 rhomboid" evidence="7">
    <location>
        <begin position="51"/>
        <end position="182"/>
    </location>
</feature>
<dbReference type="RefSeq" id="WP_346759175.1">
    <property type="nucleotide sequence ID" value="NZ_JAUJEB010000004.1"/>
</dbReference>
<dbReference type="PANTHER" id="PTHR43731:SF9">
    <property type="entry name" value="SLR1461 PROTEIN"/>
    <property type="match status" value="1"/>
</dbReference>
<keyword evidence="4 6" id="KW-0472">Membrane</keyword>
<evidence type="ECO:0000256" key="5">
    <source>
        <dbReference type="SAM" id="MobiDB-lite"/>
    </source>
</evidence>
<accession>A0ABT8L7V4</accession>
<dbReference type="SUPFAM" id="SSF144091">
    <property type="entry name" value="Rhomboid-like"/>
    <property type="match status" value="1"/>
</dbReference>
<keyword evidence="8" id="KW-0378">Hydrolase</keyword>
<feature type="transmembrane region" description="Helical" evidence="6">
    <location>
        <begin position="12"/>
        <end position="32"/>
    </location>
</feature>
<keyword evidence="8" id="KW-0645">Protease</keyword>
<feature type="transmembrane region" description="Helical" evidence="6">
    <location>
        <begin position="162"/>
        <end position="181"/>
    </location>
</feature>
<dbReference type="PANTHER" id="PTHR43731">
    <property type="entry name" value="RHOMBOID PROTEASE"/>
    <property type="match status" value="1"/>
</dbReference>
<reference evidence="8" key="1">
    <citation type="submission" date="2023-06" db="EMBL/GenBank/DDBJ databases">
        <title>Genomic of Agaribacillus aureum.</title>
        <authorList>
            <person name="Wang G."/>
        </authorList>
    </citation>
    <scope>NUCLEOTIDE SEQUENCE</scope>
    <source>
        <strain evidence="8">BMA12</strain>
    </source>
</reference>
<feature type="compositionally biased region" description="Basic and acidic residues" evidence="5">
    <location>
        <begin position="234"/>
        <end position="251"/>
    </location>
</feature>
<evidence type="ECO:0000313" key="9">
    <source>
        <dbReference type="Proteomes" id="UP001172083"/>
    </source>
</evidence>
<evidence type="ECO:0000313" key="8">
    <source>
        <dbReference type="EMBL" id="MDN5213835.1"/>
    </source>
</evidence>
<dbReference type="Pfam" id="PF01694">
    <property type="entry name" value="Rhomboid"/>
    <property type="match status" value="1"/>
</dbReference>
<feature type="region of interest" description="Disordered" evidence="5">
    <location>
        <begin position="232"/>
        <end position="257"/>
    </location>
</feature>
<dbReference type="InterPro" id="IPR050925">
    <property type="entry name" value="Rhomboid_protease_S54"/>
</dbReference>
<evidence type="ECO:0000256" key="2">
    <source>
        <dbReference type="ARBA" id="ARBA00022692"/>
    </source>
</evidence>